<dbReference type="Pfam" id="PF12838">
    <property type="entry name" value="Fer4_7"/>
    <property type="match status" value="1"/>
</dbReference>
<organism evidence="6 7">
    <name type="scientific">Nitratireductor mangrovi</name>
    <dbReference type="NCBI Taxonomy" id="2599600"/>
    <lineage>
        <taxon>Bacteria</taxon>
        <taxon>Pseudomonadati</taxon>
        <taxon>Pseudomonadota</taxon>
        <taxon>Alphaproteobacteria</taxon>
        <taxon>Hyphomicrobiales</taxon>
        <taxon>Phyllobacteriaceae</taxon>
        <taxon>Nitratireductor</taxon>
    </lineage>
</organism>
<evidence type="ECO:0000256" key="4">
    <source>
        <dbReference type="SAM" id="MobiDB-lite"/>
    </source>
</evidence>
<feature type="region of interest" description="Disordered" evidence="4">
    <location>
        <begin position="1"/>
        <end position="22"/>
    </location>
</feature>
<dbReference type="GO" id="GO:0046872">
    <property type="term" value="F:metal ion binding"/>
    <property type="evidence" value="ECO:0007669"/>
    <property type="project" value="UniProtKB-KW"/>
</dbReference>
<evidence type="ECO:0000313" key="7">
    <source>
        <dbReference type="Proteomes" id="UP000321389"/>
    </source>
</evidence>
<evidence type="ECO:0000259" key="5">
    <source>
        <dbReference type="PROSITE" id="PS51379"/>
    </source>
</evidence>
<evidence type="ECO:0000256" key="3">
    <source>
        <dbReference type="ARBA" id="ARBA00023014"/>
    </source>
</evidence>
<dbReference type="Proteomes" id="UP000321389">
    <property type="component" value="Chromosome"/>
</dbReference>
<feature type="domain" description="4Fe-4S ferredoxin-type" evidence="5">
    <location>
        <begin position="62"/>
        <end position="91"/>
    </location>
</feature>
<keyword evidence="7" id="KW-1185">Reference proteome</keyword>
<feature type="domain" description="4Fe-4S ferredoxin-type" evidence="5">
    <location>
        <begin position="26"/>
        <end position="57"/>
    </location>
</feature>
<accession>A0A5B8KW99</accession>
<keyword evidence="2" id="KW-0408">Iron</keyword>
<dbReference type="AlphaFoldDB" id="A0A5B8KW99"/>
<dbReference type="GO" id="GO:0051536">
    <property type="term" value="F:iron-sulfur cluster binding"/>
    <property type="evidence" value="ECO:0007669"/>
    <property type="project" value="UniProtKB-KW"/>
</dbReference>
<dbReference type="SUPFAM" id="SSF54862">
    <property type="entry name" value="4Fe-4S ferredoxins"/>
    <property type="match status" value="1"/>
</dbReference>
<gene>
    <name evidence="6" type="ORF">FQ775_05570</name>
</gene>
<dbReference type="OrthoDB" id="9800445at2"/>
<dbReference type="KEGG" id="niy:FQ775_05570"/>
<dbReference type="EMBL" id="CP042301">
    <property type="protein sequence ID" value="QDY99884.1"/>
    <property type="molecule type" value="Genomic_DNA"/>
</dbReference>
<reference evidence="6" key="1">
    <citation type="submission" date="2020-04" db="EMBL/GenBank/DDBJ databases">
        <title>Nitratireductor sp. nov. isolated from mangrove soil.</title>
        <authorList>
            <person name="Ye Y."/>
        </authorList>
    </citation>
    <scope>NUCLEOTIDE SEQUENCE</scope>
    <source>
        <strain evidence="6">SY7</strain>
    </source>
</reference>
<dbReference type="RefSeq" id="WP_146298538.1">
    <property type="nucleotide sequence ID" value="NZ_CP042301.2"/>
</dbReference>
<protein>
    <submittedName>
        <fullName evidence="6">4Fe-4S dicluster domain-containing protein</fullName>
    </submittedName>
</protein>
<dbReference type="InterPro" id="IPR017896">
    <property type="entry name" value="4Fe4S_Fe-S-bd"/>
</dbReference>
<evidence type="ECO:0000256" key="1">
    <source>
        <dbReference type="ARBA" id="ARBA00022723"/>
    </source>
</evidence>
<dbReference type="PROSITE" id="PS00198">
    <property type="entry name" value="4FE4S_FER_1"/>
    <property type="match status" value="1"/>
</dbReference>
<dbReference type="PROSITE" id="PS51379">
    <property type="entry name" value="4FE4S_FER_2"/>
    <property type="match status" value="2"/>
</dbReference>
<name>A0A5B8KW99_9HYPH</name>
<evidence type="ECO:0000256" key="2">
    <source>
        <dbReference type="ARBA" id="ARBA00023004"/>
    </source>
</evidence>
<dbReference type="InterPro" id="IPR017900">
    <property type="entry name" value="4Fe4S_Fe_S_CS"/>
</dbReference>
<keyword evidence="3" id="KW-0411">Iron-sulfur</keyword>
<proteinExistence type="predicted"/>
<keyword evidence="1" id="KW-0479">Metal-binding</keyword>
<sequence length="98" mass="10241">MTRRAFLTGGTLPDPRSSSPTAARLPAVSADCLALQGVTCMVCRDACPEDAIRFRPRLGGLFVPEIDAVACTRCGDCLSACPAEALVPGETSREDVDA</sequence>
<evidence type="ECO:0000313" key="6">
    <source>
        <dbReference type="EMBL" id="QDY99884.1"/>
    </source>
</evidence>
<dbReference type="Gene3D" id="3.30.70.20">
    <property type="match status" value="1"/>
</dbReference>